<proteinExistence type="predicted"/>
<evidence type="ECO:0000313" key="1">
    <source>
        <dbReference type="EMBL" id="KAH7989912.1"/>
    </source>
</evidence>
<name>A0ACB8EC63_9SAUR</name>
<comment type="caution">
    <text evidence="1">The sequence shown here is derived from an EMBL/GenBank/DDBJ whole genome shotgun (WGS) entry which is preliminary data.</text>
</comment>
<dbReference type="EMBL" id="CM037627">
    <property type="protein sequence ID" value="KAH7989912.1"/>
    <property type="molecule type" value="Genomic_DNA"/>
</dbReference>
<reference evidence="1" key="1">
    <citation type="submission" date="2021-08" db="EMBL/GenBank/DDBJ databases">
        <title>The first chromosome-level gecko genome reveals the dynamic sex chromosomes of Neotropical dwarf geckos (Sphaerodactylidae: Sphaerodactylus).</title>
        <authorList>
            <person name="Pinto B.J."/>
            <person name="Keating S.E."/>
            <person name="Gamble T."/>
        </authorList>
    </citation>
    <scope>NUCLEOTIDE SEQUENCE</scope>
    <source>
        <strain evidence="1">TG3544</strain>
    </source>
</reference>
<accession>A0ACB8EC63</accession>
<protein>
    <submittedName>
        <fullName evidence="1">Uncharacterized protein</fullName>
    </submittedName>
</protein>
<gene>
    <name evidence="1" type="ORF">K3G42_016145</name>
</gene>
<evidence type="ECO:0000313" key="2">
    <source>
        <dbReference type="Proteomes" id="UP000827872"/>
    </source>
</evidence>
<sequence length="116" mass="13388">MQHCVDDLCCAKCEGCILDLGNQMGHDYLDRGAEIYNQNLKHFHENLNIEPALYIIVILGSSLKCFTVHQGHNVSLEKIIHRVARSHRPTESLRKLSQKYHKPYVTLVEKHLQKNV</sequence>
<organism evidence="1 2">
    <name type="scientific">Sphaerodactylus townsendi</name>
    <dbReference type="NCBI Taxonomy" id="933632"/>
    <lineage>
        <taxon>Eukaryota</taxon>
        <taxon>Metazoa</taxon>
        <taxon>Chordata</taxon>
        <taxon>Craniata</taxon>
        <taxon>Vertebrata</taxon>
        <taxon>Euteleostomi</taxon>
        <taxon>Lepidosauria</taxon>
        <taxon>Squamata</taxon>
        <taxon>Bifurcata</taxon>
        <taxon>Gekkota</taxon>
        <taxon>Sphaerodactylidae</taxon>
        <taxon>Sphaerodactylus</taxon>
    </lineage>
</organism>
<keyword evidence="2" id="KW-1185">Reference proteome</keyword>
<dbReference type="Proteomes" id="UP000827872">
    <property type="component" value="Linkage Group LG14"/>
</dbReference>